<feature type="compositionally biased region" description="Low complexity" evidence="1">
    <location>
        <begin position="96"/>
        <end position="106"/>
    </location>
</feature>
<reference evidence="2" key="2">
    <citation type="journal article" date="2023" name="Proc. Natl. Acad. Sci. U.S.A.">
        <title>A global phylogenomic analysis of the shiitake genus Lentinula.</title>
        <authorList>
            <person name="Sierra-Patev S."/>
            <person name="Min B."/>
            <person name="Naranjo-Ortiz M."/>
            <person name="Looney B."/>
            <person name="Konkel Z."/>
            <person name="Slot J.C."/>
            <person name="Sakamoto Y."/>
            <person name="Steenwyk J.L."/>
            <person name="Rokas A."/>
            <person name="Carro J."/>
            <person name="Camarero S."/>
            <person name="Ferreira P."/>
            <person name="Molpeceres G."/>
            <person name="Ruiz-Duenas F.J."/>
            <person name="Serrano A."/>
            <person name="Henrissat B."/>
            <person name="Drula E."/>
            <person name="Hughes K.W."/>
            <person name="Mata J.L."/>
            <person name="Ishikawa N.K."/>
            <person name="Vargas-Isla R."/>
            <person name="Ushijima S."/>
            <person name="Smith C.A."/>
            <person name="Donoghue J."/>
            <person name="Ahrendt S."/>
            <person name="Andreopoulos W."/>
            <person name="He G."/>
            <person name="LaButti K."/>
            <person name="Lipzen A."/>
            <person name="Ng V."/>
            <person name="Riley R."/>
            <person name="Sandor L."/>
            <person name="Barry K."/>
            <person name="Martinez A.T."/>
            <person name="Xiao Y."/>
            <person name="Gibbons J.G."/>
            <person name="Terashima K."/>
            <person name="Grigoriev I.V."/>
            <person name="Hibbett D."/>
        </authorList>
    </citation>
    <scope>NUCLEOTIDE SEQUENCE</scope>
    <source>
        <strain evidence="2">ET3784</strain>
    </source>
</reference>
<reference evidence="2" key="1">
    <citation type="submission" date="2022-08" db="EMBL/GenBank/DDBJ databases">
        <authorList>
            <consortium name="DOE Joint Genome Institute"/>
            <person name="Min B."/>
            <person name="Sierra-Patev S."/>
            <person name="Naranjo-Ortiz M."/>
            <person name="Looney B."/>
            <person name="Konkel Z."/>
            <person name="Slot J.C."/>
            <person name="Sakamoto Y."/>
            <person name="Steenwyk J.L."/>
            <person name="Rokas A."/>
            <person name="Carro J."/>
            <person name="Camarero S."/>
            <person name="Ferreira P."/>
            <person name="Molpeceres G."/>
            <person name="Ruiz-duenas F.J."/>
            <person name="Serrano A."/>
            <person name="Henrissat B."/>
            <person name="Drula E."/>
            <person name="Hughes K.W."/>
            <person name="Mata J.L."/>
            <person name="Ishikawa N.K."/>
            <person name="Vargas-Isla R."/>
            <person name="Ushijima S."/>
            <person name="Smith C.A."/>
            <person name="Ahrendt S."/>
            <person name="Andreopoulos W."/>
            <person name="He G."/>
            <person name="LaButti K."/>
            <person name="Lipzen A."/>
            <person name="Ng V."/>
            <person name="Riley R."/>
            <person name="Sandor L."/>
            <person name="Barry K."/>
            <person name="Martinez A.T."/>
            <person name="Xiao Y."/>
            <person name="Gibbons J.G."/>
            <person name="Terashima K."/>
            <person name="Hibbett D.S."/>
            <person name="Grigoriev I.V."/>
        </authorList>
    </citation>
    <scope>NUCLEOTIDE SEQUENCE</scope>
    <source>
        <strain evidence="2">ET3784</strain>
    </source>
</reference>
<comment type="caution">
    <text evidence="2">The sequence shown here is derived from an EMBL/GenBank/DDBJ whole genome shotgun (WGS) entry which is preliminary data.</text>
</comment>
<protein>
    <submittedName>
        <fullName evidence="2">Uncharacterized protein</fullName>
    </submittedName>
</protein>
<sequence length="134" mass="14785">MSRVWTPAKLSATPSTTAGASRKTVKGPSLSSEKHSTHTWPRPPPPKRNIAVTQKWLDDITVRQMEREKFKNPMLTTTEISKKRDDPRPKPPVVPTPTGSGTQTPKTEAEQEAKKQEGGKLKEEASGPSEMDVD</sequence>
<evidence type="ECO:0000256" key="1">
    <source>
        <dbReference type="SAM" id="MobiDB-lite"/>
    </source>
</evidence>
<dbReference type="AlphaFoldDB" id="A0AA38JCW5"/>
<accession>A0AA38JCW5</accession>
<dbReference type="EMBL" id="JANVFO010000022">
    <property type="protein sequence ID" value="KAJ3732774.1"/>
    <property type="molecule type" value="Genomic_DNA"/>
</dbReference>
<proteinExistence type="predicted"/>
<feature type="compositionally biased region" description="Basic and acidic residues" evidence="1">
    <location>
        <begin position="107"/>
        <end position="125"/>
    </location>
</feature>
<feature type="region of interest" description="Disordered" evidence="1">
    <location>
        <begin position="64"/>
        <end position="134"/>
    </location>
</feature>
<name>A0AA38JCW5_9AGAR</name>
<feature type="region of interest" description="Disordered" evidence="1">
    <location>
        <begin position="1"/>
        <end position="51"/>
    </location>
</feature>
<feature type="compositionally biased region" description="Basic and acidic residues" evidence="1">
    <location>
        <begin position="80"/>
        <end position="89"/>
    </location>
</feature>
<dbReference type="Proteomes" id="UP001176059">
    <property type="component" value="Unassembled WGS sequence"/>
</dbReference>
<keyword evidence="3" id="KW-1185">Reference proteome</keyword>
<organism evidence="2 3">
    <name type="scientific">Lentinula guzmanii</name>
    <dbReference type="NCBI Taxonomy" id="2804957"/>
    <lineage>
        <taxon>Eukaryota</taxon>
        <taxon>Fungi</taxon>
        <taxon>Dikarya</taxon>
        <taxon>Basidiomycota</taxon>
        <taxon>Agaricomycotina</taxon>
        <taxon>Agaricomycetes</taxon>
        <taxon>Agaricomycetidae</taxon>
        <taxon>Agaricales</taxon>
        <taxon>Marasmiineae</taxon>
        <taxon>Omphalotaceae</taxon>
        <taxon>Lentinula</taxon>
    </lineage>
</organism>
<gene>
    <name evidence="2" type="ORF">DFJ43DRAFT_1154180</name>
</gene>
<evidence type="ECO:0000313" key="3">
    <source>
        <dbReference type="Proteomes" id="UP001176059"/>
    </source>
</evidence>
<evidence type="ECO:0000313" key="2">
    <source>
        <dbReference type="EMBL" id="KAJ3732774.1"/>
    </source>
</evidence>